<proteinExistence type="inferred from homology"/>
<evidence type="ECO:0000313" key="5">
    <source>
        <dbReference type="Proteomes" id="UP000078576"/>
    </source>
</evidence>
<evidence type="ECO:0000313" key="4">
    <source>
        <dbReference type="EMBL" id="KUI59187.1"/>
    </source>
</evidence>
<dbReference type="EMBL" id="KN714726">
    <property type="protein sequence ID" value="KUI59187.1"/>
    <property type="molecule type" value="Genomic_DNA"/>
</dbReference>
<sequence>MSKTAAQEEFDDFLAKNSGDPDDNVHPEDRADAARERELHERDNSDDEEERYRAEKIDAAMRMPGYDSRSTADLKLPPATFDSGRATGVKGVIADARNYENARKSKWGERMKNARQSVIGFASFTSSADKSESEQSGDDEDEEKFLKQWRESRRREMESEDRSTVRNRRTSPSIRTYGRFEDVDALGYLDAIEKVSRDTTVVVFVYDSESEVSSTIESALIPLVITNPGVRFVKIDHVDIDFDQAGVPAVLAYRNQGDLFANLTAIIDLIPDDEDFDTDALKNLFEKHNII</sequence>
<feature type="region of interest" description="Disordered" evidence="2">
    <location>
        <begin position="1"/>
        <end position="85"/>
    </location>
</feature>
<evidence type="ECO:0000259" key="3">
    <source>
        <dbReference type="Pfam" id="PF02114"/>
    </source>
</evidence>
<dbReference type="InterPro" id="IPR036249">
    <property type="entry name" value="Thioredoxin-like_sf"/>
</dbReference>
<evidence type="ECO:0000256" key="2">
    <source>
        <dbReference type="SAM" id="MobiDB-lite"/>
    </source>
</evidence>
<dbReference type="InterPro" id="IPR001200">
    <property type="entry name" value="Phosducin"/>
</dbReference>
<dbReference type="CDD" id="cd02987">
    <property type="entry name" value="Phd_like_Phd"/>
    <property type="match status" value="1"/>
</dbReference>
<comment type="similarity">
    <text evidence="1">Belongs to the phosducin family.</text>
</comment>
<dbReference type="PANTHER" id="PTHR46052:SF1">
    <property type="entry name" value="PHOSDUCIN-LIKE PROTEIN"/>
    <property type="match status" value="1"/>
</dbReference>
<evidence type="ECO:0000256" key="1">
    <source>
        <dbReference type="ARBA" id="ARBA00009686"/>
    </source>
</evidence>
<protein>
    <submittedName>
        <fullName evidence="4">Phosducin-like protein</fullName>
    </submittedName>
</protein>
<dbReference type="InterPro" id="IPR051499">
    <property type="entry name" value="Phosducin-like_reg"/>
</dbReference>
<dbReference type="PANTHER" id="PTHR46052">
    <property type="entry name" value="PHOSDUCIN-LIKE PROTEIN"/>
    <property type="match status" value="1"/>
</dbReference>
<organism evidence="4 5">
    <name type="scientific">Cytospora mali</name>
    <name type="common">Apple Valsa canker fungus</name>
    <name type="synonym">Valsa mali</name>
    <dbReference type="NCBI Taxonomy" id="578113"/>
    <lineage>
        <taxon>Eukaryota</taxon>
        <taxon>Fungi</taxon>
        <taxon>Dikarya</taxon>
        <taxon>Ascomycota</taxon>
        <taxon>Pezizomycotina</taxon>
        <taxon>Sordariomycetes</taxon>
        <taxon>Sordariomycetidae</taxon>
        <taxon>Diaporthales</taxon>
        <taxon>Cytosporaceae</taxon>
        <taxon>Cytospora</taxon>
    </lineage>
</organism>
<name>A0A194V5G6_CYTMA</name>
<feature type="compositionally biased region" description="Basic and acidic residues" evidence="2">
    <location>
        <begin position="50"/>
        <end position="59"/>
    </location>
</feature>
<gene>
    <name evidence="4" type="ORF">VP1G_06460</name>
</gene>
<keyword evidence="5" id="KW-1185">Reference proteome</keyword>
<dbReference type="SUPFAM" id="SSF52833">
    <property type="entry name" value="Thioredoxin-like"/>
    <property type="match status" value="1"/>
</dbReference>
<reference evidence="5" key="1">
    <citation type="submission" date="2014-12" db="EMBL/GenBank/DDBJ databases">
        <title>Genome Sequence of Valsa Canker Pathogens Uncovers a Specific Adaption of Colonization on Woody Bark.</title>
        <authorList>
            <person name="Yin Z."/>
            <person name="Liu H."/>
            <person name="Gao X."/>
            <person name="Li Z."/>
            <person name="Song N."/>
            <person name="Ke X."/>
            <person name="Dai Q."/>
            <person name="Wu Y."/>
            <person name="Sun Y."/>
            <person name="Xu J.-R."/>
            <person name="Kang Z.K."/>
            <person name="Wang L."/>
            <person name="Huang L."/>
        </authorList>
    </citation>
    <scope>NUCLEOTIDE SEQUENCE [LARGE SCALE GENOMIC DNA]</scope>
    <source>
        <strain evidence="5">SXYL134</strain>
    </source>
</reference>
<dbReference type="STRING" id="694573.A0A194V5G6"/>
<feature type="compositionally biased region" description="Basic and acidic residues" evidence="2">
    <location>
        <begin position="23"/>
        <end position="43"/>
    </location>
</feature>
<dbReference type="OrthoDB" id="70588at2759"/>
<dbReference type="Proteomes" id="UP000078576">
    <property type="component" value="Unassembled WGS sequence"/>
</dbReference>
<accession>A0A194V5G6</accession>
<dbReference type="Pfam" id="PF02114">
    <property type="entry name" value="Phosducin"/>
    <property type="match status" value="1"/>
</dbReference>
<feature type="domain" description="Phosducin" evidence="3">
    <location>
        <begin position="85"/>
        <end position="282"/>
    </location>
</feature>
<dbReference type="GO" id="GO:0008277">
    <property type="term" value="P:regulation of G protein-coupled receptor signaling pathway"/>
    <property type="evidence" value="ECO:0007669"/>
    <property type="project" value="InterPro"/>
</dbReference>
<dbReference type="Gene3D" id="3.40.30.10">
    <property type="entry name" value="Glutaredoxin"/>
    <property type="match status" value="1"/>
</dbReference>
<dbReference type="InterPro" id="IPR024253">
    <property type="entry name" value="Phosducin_thioredoxin-like_dom"/>
</dbReference>
<dbReference type="AlphaFoldDB" id="A0A194V5G6"/>